<dbReference type="InterPro" id="IPR010286">
    <property type="entry name" value="METTL16/RlmF"/>
</dbReference>
<dbReference type="Pfam" id="PF05971">
    <property type="entry name" value="Methyltransf_10"/>
    <property type="match status" value="1"/>
</dbReference>
<dbReference type="Proteomes" id="UP000193411">
    <property type="component" value="Unassembled WGS sequence"/>
</dbReference>
<feature type="region of interest" description="Disordered" evidence="3">
    <location>
        <begin position="420"/>
        <end position="445"/>
    </location>
</feature>
<evidence type="ECO:0000313" key="4">
    <source>
        <dbReference type="EMBL" id="ORZ32443.1"/>
    </source>
</evidence>
<comment type="caution">
    <text evidence="4">The sequence shown here is derived from an EMBL/GenBank/DDBJ whole genome shotgun (WGS) entry which is preliminary data.</text>
</comment>
<sequence>MSPRFELGITTQRNAMNTNPNPQHKRKRNAANRIGSDSHDQVSADQLSAGSLAAWPSALPSYNPITGHPCNPYIRKPPNFSKLAAQYSDLKPFLAPVNNGQQHTLDFSRPEATVALTKAILKCDWDLDIDIPSDTLCPTVTNRLNYLLELRDLLHLCGHVGPAHILDTGTGFTTIYPLLGCRLEPSWRFSGTDIDALALQTGQANVDRNSLSARITLFHVSDPTASFFPPPALPEISQPITATLCNPPFYESDTDRSAHRVAKSTTHVTCPGTPEQMTTSGGEVAFVSRMVSESVAVYRNVPDAQRPAVFSSMLGIKRSVDEVVAVIQALEVPWYTVRTLRQGVTSRWVVAWSFKALAVGRLARLVTVDRVVSVDALVRALEAVHVPVARVGETAVDVELVLATWTRRWKRRRVFGGGLGHSSSDDKTTREGRSEEHVPSGDGVTGRRADPIQVRIWWANKDPQLVAQSAHAVAITLAQEEVDESPRVSEQRPPPILARDSLRQETSVWIAGPKSDPLMHSFIMFITPVLESL</sequence>
<proteinExistence type="predicted"/>
<feature type="compositionally biased region" description="Basic and acidic residues" evidence="3">
    <location>
        <begin position="423"/>
        <end position="445"/>
    </location>
</feature>
<accession>A0A1Y2HFG2</accession>
<evidence type="ECO:0000256" key="1">
    <source>
        <dbReference type="ARBA" id="ARBA00022603"/>
    </source>
</evidence>
<feature type="non-terminal residue" evidence="4">
    <location>
        <position position="1"/>
    </location>
</feature>
<dbReference type="SUPFAM" id="SSF53335">
    <property type="entry name" value="S-adenosyl-L-methionine-dependent methyltransferases"/>
    <property type="match status" value="1"/>
</dbReference>
<keyword evidence="5" id="KW-1185">Reference proteome</keyword>
<organism evidence="4 5">
    <name type="scientific">Catenaria anguillulae PL171</name>
    <dbReference type="NCBI Taxonomy" id="765915"/>
    <lineage>
        <taxon>Eukaryota</taxon>
        <taxon>Fungi</taxon>
        <taxon>Fungi incertae sedis</taxon>
        <taxon>Blastocladiomycota</taxon>
        <taxon>Blastocladiomycetes</taxon>
        <taxon>Blastocladiales</taxon>
        <taxon>Catenariaceae</taxon>
        <taxon>Catenaria</taxon>
    </lineage>
</organism>
<feature type="region of interest" description="Disordered" evidence="3">
    <location>
        <begin position="1"/>
        <end position="45"/>
    </location>
</feature>
<protein>
    <recommendedName>
        <fullName evidence="6">U6 small nuclear RNA (adenine-(43)-N(6))-methyltransferase</fullName>
    </recommendedName>
</protein>
<evidence type="ECO:0000256" key="2">
    <source>
        <dbReference type="ARBA" id="ARBA00022679"/>
    </source>
</evidence>
<dbReference type="AlphaFoldDB" id="A0A1Y2HFG2"/>
<evidence type="ECO:0000313" key="5">
    <source>
        <dbReference type="Proteomes" id="UP000193411"/>
    </source>
</evidence>
<feature type="compositionally biased region" description="Polar residues" evidence="3">
    <location>
        <begin position="9"/>
        <end position="22"/>
    </location>
</feature>
<dbReference type="PANTHER" id="PTHR13393">
    <property type="entry name" value="SAM-DEPENDENT METHYLTRANSFERASE"/>
    <property type="match status" value="1"/>
</dbReference>
<keyword evidence="2" id="KW-0808">Transferase</keyword>
<dbReference type="GO" id="GO:0005634">
    <property type="term" value="C:nucleus"/>
    <property type="evidence" value="ECO:0007669"/>
    <property type="project" value="TreeGrafter"/>
</dbReference>
<keyword evidence="1" id="KW-0489">Methyltransferase</keyword>
<dbReference type="EMBL" id="MCFL01000046">
    <property type="protein sequence ID" value="ORZ32443.1"/>
    <property type="molecule type" value="Genomic_DNA"/>
</dbReference>
<gene>
    <name evidence="4" type="ORF">BCR44DRAFT_1440220</name>
</gene>
<dbReference type="PANTHER" id="PTHR13393:SF0">
    <property type="entry name" value="RNA N6-ADENOSINE-METHYLTRANSFERASE METTL16"/>
    <property type="match status" value="1"/>
</dbReference>
<reference evidence="4 5" key="1">
    <citation type="submission" date="2016-07" db="EMBL/GenBank/DDBJ databases">
        <title>Pervasive Adenine N6-methylation of Active Genes in Fungi.</title>
        <authorList>
            <consortium name="DOE Joint Genome Institute"/>
            <person name="Mondo S.J."/>
            <person name="Dannebaum R.O."/>
            <person name="Kuo R.C."/>
            <person name="Labutti K."/>
            <person name="Haridas S."/>
            <person name="Kuo A."/>
            <person name="Salamov A."/>
            <person name="Ahrendt S.R."/>
            <person name="Lipzen A."/>
            <person name="Sullivan W."/>
            <person name="Andreopoulos W.B."/>
            <person name="Clum A."/>
            <person name="Lindquist E."/>
            <person name="Daum C."/>
            <person name="Ramamoorthy G.K."/>
            <person name="Gryganskyi A."/>
            <person name="Culley D."/>
            <person name="Magnuson J.K."/>
            <person name="James T.Y."/>
            <person name="O'Malley M.A."/>
            <person name="Stajich J.E."/>
            <person name="Spatafora J.W."/>
            <person name="Visel A."/>
            <person name="Grigoriev I.V."/>
        </authorList>
    </citation>
    <scope>NUCLEOTIDE SEQUENCE [LARGE SCALE GENOMIC DNA]</scope>
    <source>
        <strain evidence="4 5">PL171</strain>
    </source>
</reference>
<dbReference type="Gene3D" id="3.40.50.150">
    <property type="entry name" value="Vaccinia Virus protein VP39"/>
    <property type="match status" value="1"/>
</dbReference>
<dbReference type="GO" id="GO:0008168">
    <property type="term" value="F:methyltransferase activity"/>
    <property type="evidence" value="ECO:0007669"/>
    <property type="project" value="UniProtKB-KW"/>
</dbReference>
<name>A0A1Y2HFG2_9FUNG</name>
<evidence type="ECO:0000256" key="3">
    <source>
        <dbReference type="SAM" id="MobiDB-lite"/>
    </source>
</evidence>
<evidence type="ECO:0008006" key="6">
    <source>
        <dbReference type="Google" id="ProtNLM"/>
    </source>
</evidence>
<dbReference type="InterPro" id="IPR029063">
    <property type="entry name" value="SAM-dependent_MTases_sf"/>
</dbReference>
<dbReference type="GO" id="GO:0070475">
    <property type="term" value="P:rRNA base methylation"/>
    <property type="evidence" value="ECO:0007669"/>
    <property type="project" value="TreeGrafter"/>
</dbReference>
<dbReference type="OrthoDB" id="514248at2759"/>
<dbReference type="STRING" id="765915.A0A1Y2HFG2"/>